<comment type="caution">
    <text evidence="5">The sequence shown here is derived from an EMBL/GenBank/DDBJ whole genome shotgun (WGS) entry which is preliminary data.</text>
</comment>
<evidence type="ECO:0000256" key="1">
    <source>
        <dbReference type="ARBA" id="ARBA00022490"/>
    </source>
</evidence>
<protein>
    <recommendedName>
        <fullName evidence="2">Methylated-DNA--protein-cysteine methyltransferase</fullName>
        <ecNumber evidence="2">2.1.1.63</ecNumber>
    </recommendedName>
    <alternativeName>
        <fullName evidence="2">6-O-methylguanine-DNA methyltransferase</fullName>
        <shortName evidence="2">MGMT</shortName>
    </alternativeName>
    <alternativeName>
        <fullName evidence="2">O-6-methylguanine-DNA-alkyltransferase</fullName>
    </alternativeName>
</protein>
<dbReference type="RefSeq" id="WP_216416123.1">
    <property type="nucleotide sequence ID" value="NZ_JAHLQK010000003.1"/>
</dbReference>
<keyword evidence="2" id="KW-0227">DNA damage</keyword>
<organism evidence="5 6">
    <name type="scientific">Alkaliphilus flagellatus</name>
    <dbReference type="NCBI Taxonomy" id="2841507"/>
    <lineage>
        <taxon>Bacteria</taxon>
        <taxon>Bacillati</taxon>
        <taxon>Bacillota</taxon>
        <taxon>Clostridia</taxon>
        <taxon>Peptostreptococcales</taxon>
        <taxon>Natronincolaceae</taxon>
        <taxon>Alkaliphilus</taxon>
    </lineage>
</organism>
<dbReference type="PANTHER" id="PTHR10815">
    <property type="entry name" value="METHYLATED-DNA--PROTEIN-CYSTEINE METHYLTRANSFERASE"/>
    <property type="match status" value="1"/>
</dbReference>
<name>A0ABS6G1Y4_9FIRM</name>
<dbReference type="InterPro" id="IPR023546">
    <property type="entry name" value="MGMT"/>
</dbReference>
<dbReference type="CDD" id="cd06445">
    <property type="entry name" value="ATase"/>
    <property type="match status" value="1"/>
</dbReference>
<accession>A0ABS6G1Y4</accession>
<evidence type="ECO:0000256" key="2">
    <source>
        <dbReference type="HAMAP-Rule" id="MF_00772"/>
    </source>
</evidence>
<dbReference type="HAMAP" id="MF_00772">
    <property type="entry name" value="OGT"/>
    <property type="match status" value="1"/>
</dbReference>
<keyword evidence="2" id="KW-0234">DNA repair</keyword>
<comment type="catalytic activity">
    <reaction evidence="2">
        <text>a 6-O-methyl-2'-deoxyguanosine in DNA + L-cysteinyl-[protein] = S-methyl-L-cysteinyl-[protein] + a 2'-deoxyguanosine in DNA</text>
        <dbReference type="Rhea" id="RHEA:24000"/>
        <dbReference type="Rhea" id="RHEA-COMP:10131"/>
        <dbReference type="Rhea" id="RHEA-COMP:10132"/>
        <dbReference type="Rhea" id="RHEA-COMP:11367"/>
        <dbReference type="Rhea" id="RHEA-COMP:11368"/>
        <dbReference type="ChEBI" id="CHEBI:29950"/>
        <dbReference type="ChEBI" id="CHEBI:82612"/>
        <dbReference type="ChEBI" id="CHEBI:85445"/>
        <dbReference type="ChEBI" id="CHEBI:85448"/>
        <dbReference type="EC" id="2.1.1.63"/>
    </reaction>
</comment>
<evidence type="ECO:0000259" key="4">
    <source>
        <dbReference type="Pfam" id="PF02870"/>
    </source>
</evidence>
<keyword evidence="2" id="KW-0489">Methyltransferase</keyword>
<evidence type="ECO:0000313" key="5">
    <source>
        <dbReference type="EMBL" id="MBU5676394.1"/>
    </source>
</evidence>
<dbReference type="InterPro" id="IPR008332">
    <property type="entry name" value="MethylG_MeTrfase_N"/>
</dbReference>
<dbReference type="PROSITE" id="PS00374">
    <property type="entry name" value="MGMT"/>
    <property type="match status" value="1"/>
</dbReference>
<dbReference type="Pfam" id="PF02870">
    <property type="entry name" value="Methyltransf_1N"/>
    <property type="match status" value="1"/>
</dbReference>
<feature type="domain" description="Methylguanine DNA methyltransferase ribonuclease-like" evidence="4">
    <location>
        <begin position="5"/>
        <end position="68"/>
    </location>
</feature>
<dbReference type="EMBL" id="JAHLQK010000003">
    <property type="protein sequence ID" value="MBU5676394.1"/>
    <property type="molecule type" value="Genomic_DNA"/>
</dbReference>
<dbReference type="EC" id="2.1.1.63" evidence="2"/>
<comment type="subcellular location">
    <subcellularLocation>
        <location evidence="2">Cytoplasm</location>
    </subcellularLocation>
</comment>
<comment type="catalytic activity">
    <reaction evidence="2">
        <text>a 4-O-methyl-thymidine in DNA + L-cysteinyl-[protein] = a thymidine in DNA + S-methyl-L-cysteinyl-[protein]</text>
        <dbReference type="Rhea" id="RHEA:53428"/>
        <dbReference type="Rhea" id="RHEA-COMP:10131"/>
        <dbReference type="Rhea" id="RHEA-COMP:10132"/>
        <dbReference type="Rhea" id="RHEA-COMP:13555"/>
        <dbReference type="Rhea" id="RHEA-COMP:13556"/>
        <dbReference type="ChEBI" id="CHEBI:29950"/>
        <dbReference type="ChEBI" id="CHEBI:82612"/>
        <dbReference type="ChEBI" id="CHEBI:137386"/>
        <dbReference type="ChEBI" id="CHEBI:137387"/>
        <dbReference type="EC" id="2.1.1.63"/>
    </reaction>
</comment>
<evidence type="ECO:0000259" key="3">
    <source>
        <dbReference type="Pfam" id="PF01035"/>
    </source>
</evidence>
<dbReference type="Proteomes" id="UP000779508">
    <property type="component" value="Unassembled WGS sequence"/>
</dbReference>
<gene>
    <name evidence="5" type="ORF">KQI88_08195</name>
</gene>
<feature type="active site" description="Nucleophile; methyl group acceptor" evidence="2">
    <location>
        <position position="124"/>
    </location>
</feature>
<keyword evidence="1 2" id="KW-0963">Cytoplasm</keyword>
<evidence type="ECO:0000313" key="6">
    <source>
        <dbReference type="Proteomes" id="UP000779508"/>
    </source>
</evidence>
<dbReference type="NCBIfam" id="TIGR00589">
    <property type="entry name" value="ogt"/>
    <property type="match status" value="1"/>
</dbReference>
<dbReference type="InterPro" id="IPR001497">
    <property type="entry name" value="MethylDNA_cys_MeTrfase_AS"/>
</dbReference>
<comment type="function">
    <text evidence="2">Involved in the cellular defense against the biological effects of O6-methylguanine (O6-MeG) and O4-methylthymine (O4-MeT) in DNA. Repairs the methylated nucleobase in DNA by stoichiometrically transferring the methyl group to a cysteine residue in the enzyme. This is a suicide reaction: the enzyme is irreversibly inactivated.</text>
</comment>
<feature type="domain" description="Methylated-DNA-[protein]-cysteine S-methyltransferase DNA binding" evidence="3">
    <location>
        <begin position="73"/>
        <end position="152"/>
    </location>
</feature>
<dbReference type="InterPro" id="IPR014048">
    <property type="entry name" value="MethylDNA_cys_MeTrfase_DNA-bd"/>
</dbReference>
<dbReference type="Pfam" id="PF01035">
    <property type="entry name" value="DNA_binding_1"/>
    <property type="match status" value="1"/>
</dbReference>
<comment type="similarity">
    <text evidence="2">Belongs to the MGMT family.</text>
</comment>
<proteinExistence type="inferred from homology"/>
<reference evidence="5 6" key="1">
    <citation type="submission" date="2021-06" db="EMBL/GenBank/DDBJ databases">
        <authorList>
            <person name="Sun Q."/>
            <person name="Li D."/>
        </authorList>
    </citation>
    <scope>NUCLEOTIDE SEQUENCE [LARGE SCALE GENOMIC DNA]</scope>
    <source>
        <strain evidence="5 6">MSJ-5</strain>
    </source>
</reference>
<keyword evidence="2" id="KW-0808">Transferase</keyword>
<comment type="miscellaneous">
    <text evidence="2">This enzyme catalyzes only one turnover and therefore is not strictly catalytic. According to one definition, an enzyme is a biocatalyst that acts repeatedly and over many reaction cycles.</text>
</comment>
<dbReference type="PANTHER" id="PTHR10815:SF13">
    <property type="entry name" value="METHYLATED-DNA--PROTEIN-CYSTEINE METHYLTRANSFERASE"/>
    <property type="match status" value="1"/>
</dbReference>
<sequence>MIKKYYGYYNSPIGILEIICSEDSILSVMFVEQEKSVMNKANEILENTITQLNEYFNGSRKAFDLEVSLNGTDFQKNVWNELLKISYGETLSYKNLAIRVGNEKSVRAVGSANGRNKIWIIVPCHRVIGTNGSLTGYAGGIDKKQWLLNHEKNILSI</sequence>
<keyword evidence="6" id="KW-1185">Reference proteome</keyword>